<accession>A0A364LLS8</accession>
<evidence type="ECO:0000313" key="2">
    <source>
        <dbReference type="Proteomes" id="UP000249458"/>
    </source>
</evidence>
<reference evidence="1 2" key="1">
    <citation type="submission" date="2017-02" db="EMBL/GenBank/DDBJ databases">
        <title>Legionella quilivanii strain from human: case report and whole genome sequencing analysis.</title>
        <authorList>
            <person name="Lalancette C."/>
            <person name="Leduc J.-M."/>
            <person name="Levesque S."/>
            <person name="Fournier E."/>
            <person name="Saoud J."/>
            <person name="Faucher S.P."/>
            <person name="Bernard K."/>
            <person name="Martineau C."/>
            <person name="Longtin J."/>
        </authorList>
    </citation>
    <scope>NUCLEOTIDE SEQUENCE [LARGE SCALE GENOMIC DNA]</scope>
    <source>
        <strain evidence="1 2">ID143958</strain>
    </source>
</reference>
<gene>
    <name evidence="1" type="ORF">B1207_02070</name>
</gene>
<comment type="caution">
    <text evidence="1">The sequence shown here is derived from an EMBL/GenBank/DDBJ whole genome shotgun (WGS) entry which is preliminary data.</text>
</comment>
<organism evidence="1 2">
    <name type="scientific">Legionella quinlivanii</name>
    <dbReference type="NCBI Taxonomy" id="45073"/>
    <lineage>
        <taxon>Bacteria</taxon>
        <taxon>Pseudomonadati</taxon>
        <taxon>Pseudomonadota</taxon>
        <taxon>Gammaproteobacteria</taxon>
        <taxon>Legionellales</taxon>
        <taxon>Legionellaceae</taxon>
        <taxon>Legionella</taxon>
    </lineage>
</organism>
<dbReference type="EMBL" id="MVJN01000002">
    <property type="protein sequence ID" value="RAP37800.1"/>
    <property type="molecule type" value="Genomic_DNA"/>
</dbReference>
<dbReference type="Proteomes" id="UP000249458">
    <property type="component" value="Unassembled WGS sequence"/>
</dbReference>
<protein>
    <submittedName>
        <fullName evidence="1">Uncharacterized protein</fullName>
    </submittedName>
</protein>
<sequence>MSSNQNWRGNKLSNEAIAQLKKACDLYINPFSNRLLYEANNTLEEINQEKTPAKLLKLYRKVSFELDFFLGDHSDNLIVPTCTAIRDAISKFAQLSQSDGCLSIVAADKTQTGSYSRLEPIDETKFKLLPTVSNRHIHTANNLLRAISKEQSSEVLLKMVGKLYLNLHLIEEDLSRINDIVNEVNCLLKRINLQKSAVEELTRNKPKPENKNETGISSVEIENQVFFEMRSLGLKQLLRNYPRIKTPRLLEKIAPARPENCVEDDHLYLDRLFTSVPEKKEIPITSTPEKKAVAGPRIASSETFCPDQEEPVFSKSHQSFFYRKKADKFRDHKIVANQYNPTGI</sequence>
<proteinExistence type="predicted"/>
<name>A0A364LLS8_9GAMM</name>
<dbReference type="AlphaFoldDB" id="A0A364LLS8"/>
<evidence type="ECO:0000313" key="1">
    <source>
        <dbReference type="EMBL" id="RAP37800.1"/>
    </source>
</evidence>